<dbReference type="RefSeq" id="WP_016639114.1">
    <property type="nucleotide sequence ID" value="NZ_AOPZ01000035.1"/>
</dbReference>
<dbReference type="Pfam" id="PF12323">
    <property type="entry name" value="HTH_OrfB_IS605"/>
    <property type="match status" value="1"/>
</dbReference>
<dbReference type="EMBL" id="AOPZ01000035">
    <property type="protein sequence ID" value="EPH45946.1"/>
    <property type="molecule type" value="Genomic_DNA"/>
</dbReference>
<evidence type="ECO:0000313" key="3">
    <source>
        <dbReference type="EMBL" id="EPH45946.1"/>
    </source>
</evidence>
<feature type="region of interest" description="Disordered" evidence="1">
    <location>
        <begin position="233"/>
        <end position="253"/>
    </location>
</feature>
<gene>
    <name evidence="3" type="ORF">STRAU_0983</name>
</gene>
<dbReference type="InterPro" id="IPR021027">
    <property type="entry name" value="Transposase_put_HTH"/>
</dbReference>
<protein>
    <submittedName>
        <fullName evidence="3">Putative transposase InsQ for insertion sequence element</fullName>
    </submittedName>
</protein>
<dbReference type="NCBIfam" id="NF040570">
    <property type="entry name" value="guided_TnpB"/>
    <property type="match status" value="1"/>
</dbReference>
<keyword evidence="4" id="KW-1185">Reference proteome</keyword>
<comment type="caution">
    <text evidence="3">The sequence shown here is derived from an EMBL/GenBank/DDBJ whole genome shotgun (WGS) entry which is preliminary data.</text>
</comment>
<accession>S3ZRB1</accession>
<evidence type="ECO:0000313" key="4">
    <source>
        <dbReference type="Proteomes" id="UP000014629"/>
    </source>
</evidence>
<dbReference type="PATRIC" id="fig|1286094.4.peg.963"/>
<reference evidence="3 4" key="1">
    <citation type="submission" date="2013-02" db="EMBL/GenBank/DDBJ databases">
        <title>Draft Genome Sequence of Streptomyces aurantiacus, Which Produces Setomimycin.</title>
        <authorList>
            <person name="Gruening B.A."/>
            <person name="Praeg A."/>
            <person name="Erxleben A."/>
            <person name="Guenther S."/>
            <person name="Mueller M."/>
        </authorList>
    </citation>
    <scope>NUCLEOTIDE SEQUENCE [LARGE SCALE GENOMIC DNA]</scope>
    <source>
        <strain evidence="3 4">JA 4570</strain>
    </source>
</reference>
<evidence type="ECO:0000259" key="2">
    <source>
        <dbReference type="Pfam" id="PF12323"/>
    </source>
</evidence>
<evidence type="ECO:0000256" key="1">
    <source>
        <dbReference type="SAM" id="MobiDB-lite"/>
    </source>
</evidence>
<sequence>MKADMGRKYRAYPTEAQDQVLTGWGHTVRALWNVALAQRIYLYEQRGYTLRSAEQCKHLAIGRGEIDWLADLPSECGQMVLTHLDRAYTNFWNPDHPASFPAFKKRGYRMSIPFKGQRVEVRKLNRHWAEVKLPKLGWLRFRLSRALGGTIRNATVSRDGNDWHVSFGIHTGARLAAPNGLPACGVDFGVAASAYVSTETAPRLMPPSLSKNEKARLKHLEQRKARQITYTKKHNQGKYGGPVCARRSVRSPG</sequence>
<organism evidence="3 4">
    <name type="scientific">Streptomyces aurantiacus JA 4570</name>
    <dbReference type="NCBI Taxonomy" id="1286094"/>
    <lineage>
        <taxon>Bacteria</taxon>
        <taxon>Bacillati</taxon>
        <taxon>Actinomycetota</taxon>
        <taxon>Actinomycetes</taxon>
        <taxon>Kitasatosporales</taxon>
        <taxon>Streptomycetaceae</taxon>
        <taxon>Streptomyces</taxon>
        <taxon>Streptomyces aurantiacus group</taxon>
    </lineage>
</organism>
<proteinExistence type="predicted"/>
<feature type="domain" description="Transposase putative helix-turn-helix" evidence="2">
    <location>
        <begin position="6"/>
        <end position="47"/>
    </location>
</feature>
<name>S3ZRB1_9ACTN</name>
<dbReference type="AlphaFoldDB" id="S3ZRB1"/>
<dbReference type="Proteomes" id="UP000014629">
    <property type="component" value="Unassembled WGS sequence"/>
</dbReference>